<evidence type="ECO:0000256" key="2">
    <source>
        <dbReference type="ARBA" id="ARBA00004236"/>
    </source>
</evidence>
<evidence type="ECO:0000259" key="15">
    <source>
        <dbReference type="Pfam" id="PF00905"/>
    </source>
</evidence>
<dbReference type="SUPFAM" id="SSF56601">
    <property type="entry name" value="beta-lactamase/transpeptidase-like"/>
    <property type="match status" value="1"/>
</dbReference>
<evidence type="ECO:0000256" key="14">
    <source>
        <dbReference type="SAM" id="Phobius"/>
    </source>
</evidence>
<feature type="domain" description="Penicillin-binding protein dimerisation" evidence="16">
    <location>
        <begin position="52"/>
        <end position="291"/>
    </location>
</feature>
<dbReference type="Gene3D" id="3.40.710.10">
    <property type="entry name" value="DD-peptidase/beta-lactamase superfamily"/>
    <property type="match status" value="1"/>
</dbReference>
<keyword evidence="6" id="KW-0645">Protease</keyword>
<evidence type="ECO:0000256" key="6">
    <source>
        <dbReference type="ARBA" id="ARBA00022670"/>
    </source>
</evidence>
<protein>
    <submittedName>
        <fullName evidence="17">Penicillin-binding protein 2B</fullName>
    </submittedName>
</protein>
<dbReference type="InterPro" id="IPR017790">
    <property type="entry name" value="Penicillin-binding_protein_2"/>
</dbReference>
<keyword evidence="10" id="KW-0573">Peptidoglycan synthesis</keyword>
<dbReference type="InterPro" id="IPR036138">
    <property type="entry name" value="PBP_dimer_sf"/>
</dbReference>
<keyword evidence="13" id="KW-0961">Cell wall biogenesis/degradation</keyword>
<evidence type="ECO:0000256" key="10">
    <source>
        <dbReference type="ARBA" id="ARBA00022984"/>
    </source>
</evidence>
<reference evidence="17 18" key="1">
    <citation type="submission" date="2017-03" db="EMBL/GenBank/DDBJ databases">
        <title>Genome sequence of Clostridium hungatei DSM 14427.</title>
        <authorList>
            <person name="Poehlein A."/>
            <person name="Daniel R."/>
        </authorList>
    </citation>
    <scope>NUCLEOTIDE SEQUENCE [LARGE SCALE GENOMIC DNA]</scope>
    <source>
        <strain evidence="17 18">DSM 14427</strain>
    </source>
</reference>
<keyword evidence="9" id="KW-0133">Cell shape</keyword>
<dbReference type="PANTHER" id="PTHR30627">
    <property type="entry name" value="PEPTIDOGLYCAN D,D-TRANSPEPTIDASE"/>
    <property type="match status" value="1"/>
</dbReference>
<evidence type="ECO:0000256" key="9">
    <source>
        <dbReference type="ARBA" id="ARBA00022960"/>
    </source>
</evidence>
<organism evidence="17 18">
    <name type="scientific">Ruminiclostridium hungatei</name>
    <name type="common">Clostridium hungatei</name>
    <dbReference type="NCBI Taxonomy" id="48256"/>
    <lineage>
        <taxon>Bacteria</taxon>
        <taxon>Bacillati</taxon>
        <taxon>Bacillota</taxon>
        <taxon>Clostridia</taxon>
        <taxon>Eubacteriales</taxon>
        <taxon>Oscillospiraceae</taxon>
        <taxon>Ruminiclostridium</taxon>
    </lineage>
</organism>
<dbReference type="InterPro" id="IPR001460">
    <property type="entry name" value="PCN-bd_Tpept"/>
</dbReference>
<dbReference type="Gene3D" id="1.10.10.1230">
    <property type="entry name" value="Penicillin-binding protein, N-terminal non-catalytic domain, head sub-domain"/>
    <property type="match status" value="1"/>
</dbReference>
<keyword evidence="4" id="KW-1003">Cell membrane</keyword>
<evidence type="ECO:0000256" key="12">
    <source>
        <dbReference type="ARBA" id="ARBA00023136"/>
    </source>
</evidence>
<name>A0A1V4SFY1_RUMHU</name>
<evidence type="ECO:0000259" key="16">
    <source>
        <dbReference type="Pfam" id="PF03717"/>
    </source>
</evidence>
<evidence type="ECO:0000256" key="8">
    <source>
        <dbReference type="ARBA" id="ARBA00022801"/>
    </source>
</evidence>
<keyword evidence="11 14" id="KW-1133">Transmembrane helix</keyword>
<dbReference type="GO" id="GO:0006508">
    <property type="term" value="P:proteolysis"/>
    <property type="evidence" value="ECO:0007669"/>
    <property type="project" value="UniProtKB-KW"/>
</dbReference>
<dbReference type="GO" id="GO:0071555">
    <property type="term" value="P:cell wall organization"/>
    <property type="evidence" value="ECO:0007669"/>
    <property type="project" value="UniProtKB-KW"/>
</dbReference>
<keyword evidence="7 14" id="KW-0812">Transmembrane</keyword>
<dbReference type="Pfam" id="PF00905">
    <property type="entry name" value="Transpeptidase"/>
    <property type="match status" value="1"/>
</dbReference>
<dbReference type="AlphaFoldDB" id="A0A1V4SFY1"/>
<dbReference type="GO" id="GO:0008360">
    <property type="term" value="P:regulation of cell shape"/>
    <property type="evidence" value="ECO:0007669"/>
    <property type="project" value="UniProtKB-KW"/>
</dbReference>
<dbReference type="GO" id="GO:0009252">
    <property type="term" value="P:peptidoglycan biosynthetic process"/>
    <property type="evidence" value="ECO:0007669"/>
    <property type="project" value="UniProtKB-KW"/>
</dbReference>
<evidence type="ECO:0000256" key="11">
    <source>
        <dbReference type="ARBA" id="ARBA00022989"/>
    </source>
</evidence>
<dbReference type="GO" id="GO:0005886">
    <property type="term" value="C:plasma membrane"/>
    <property type="evidence" value="ECO:0007669"/>
    <property type="project" value="UniProtKB-SubCell"/>
</dbReference>
<dbReference type="Proteomes" id="UP000191554">
    <property type="component" value="Unassembled WGS sequence"/>
</dbReference>
<dbReference type="InterPro" id="IPR012338">
    <property type="entry name" value="Beta-lactam/transpept-like"/>
</dbReference>
<dbReference type="InterPro" id="IPR050515">
    <property type="entry name" value="Beta-lactam/transpept"/>
</dbReference>
<dbReference type="SUPFAM" id="SSF56519">
    <property type="entry name" value="Penicillin binding protein dimerisation domain"/>
    <property type="match status" value="1"/>
</dbReference>
<evidence type="ECO:0000256" key="13">
    <source>
        <dbReference type="ARBA" id="ARBA00023316"/>
    </source>
</evidence>
<sequence length="702" mass="77862">MKNFFKDRHTIVSIILILVFSVIVYQLANLQLVQGENYYTQSQVLNLRSRTILAERGNVLDRYGVPIAVNSTSYCLMLVDTGKPSEELNAMMYKLIKIFEKNGEKYSNTFSKYLSGDAVKFGTLLENSKDRIKVLKNATGYKFSGLDQDSAPLEFYEYFRDTVFKIDTEKYKEPDIYKIMTLRFEVLGFNPIIAEDIGTDTVAEVEERTDEFPGAIVDIVPSRKYVDAQDAAQVIGYVRTISEDELAKRSDQGYKIDDIIGKSGIERTAEGYLRGTNGYRRIQIDDSGKIKTISEEAVKPGSDVVLTIDMRLQKAAMESLEKNIQIIRQKPHSKNFKDAYAGAAVVLDVNTGEVLALASYPSYDPSIFLAGPEDVEAQKAIDKLNNPNNTTSSEYNRAIAGTYTPGSTFKPLVGIAALEEKKMDPYTKVFDAGYKIYDNMMLSSIEYNVYKTGLGWVNMIQAIQKSSNPYFYELGVKTGIDNIVKWAKLFGLGRKTGIDLLGEEAGIVSSKEYKAKINPYNWGKADTAQSSIGQLYNSFTPIQLANYAATIANGGKHFKPHIIKRVVKYDGSIVTETKPEYEILPVKKENMKIIQEGMIAVANNEDGGTAANAFKGLLPIKVAGKTGTAETGRESEHSSNALFICYAPADKPQIAVAVVVERGILGSYTAPIAYDILKAYFDNNGSGTQDFTAKMDIVELTK</sequence>
<dbReference type="EMBL" id="MZGX01000025">
    <property type="protein sequence ID" value="OPX42704.1"/>
    <property type="molecule type" value="Genomic_DNA"/>
</dbReference>
<feature type="domain" description="Penicillin-binding protein transpeptidase" evidence="15">
    <location>
        <begin position="342"/>
        <end position="678"/>
    </location>
</feature>
<evidence type="ECO:0000313" key="18">
    <source>
        <dbReference type="Proteomes" id="UP000191554"/>
    </source>
</evidence>
<accession>A0A1V4SFY1</accession>
<comment type="caution">
    <text evidence="17">The sequence shown here is derived from an EMBL/GenBank/DDBJ whole genome shotgun (WGS) entry which is preliminary data.</text>
</comment>
<dbReference type="RefSeq" id="WP_080065790.1">
    <property type="nucleotide sequence ID" value="NZ_MZGX01000025.1"/>
</dbReference>
<evidence type="ECO:0000256" key="3">
    <source>
        <dbReference type="ARBA" id="ARBA00007171"/>
    </source>
</evidence>
<dbReference type="GO" id="GO:0071972">
    <property type="term" value="F:peptidoglycan L,D-transpeptidase activity"/>
    <property type="evidence" value="ECO:0007669"/>
    <property type="project" value="TreeGrafter"/>
</dbReference>
<evidence type="ECO:0000313" key="17">
    <source>
        <dbReference type="EMBL" id="OPX42704.1"/>
    </source>
</evidence>
<keyword evidence="8" id="KW-0378">Hydrolase</keyword>
<dbReference type="PANTHER" id="PTHR30627:SF2">
    <property type="entry name" value="PEPTIDOGLYCAN D,D-TRANSPEPTIDASE MRDA"/>
    <property type="match status" value="1"/>
</dbReference>
<evidence type="ECO:0000256" key="4">
    <source>
        <dbReference type="ARBA" id="ARBA00022475"/>
    </source>
</evidence>
<dbReference type="OrthoDB" id="9804124at2"/>
<evidence type="ECO:0000256" key="1">
    <source>
        <dbReference type="ARBA" id="ARBA00004167"/>
    </source>
</evidence>
<keyword evidence="12 14" id="KW-0472">Membrane</keyword>
<dbReference type="GO" id="GO:0009002">
    <property type="term" value="F:serine-type D-Ala-D-Ala carboxypeptidase activity"/>
    <property type="evidence" value="ECO:0007669"/>
    <property type="project" value="InterPro"/>
</dbReference>
<dbReference type="STRING" id="48256.CLHUN_33560"/>
<dbReference type="InterPro" id="IPR005311">
    <property type="entry name" value="PBP_dimer"/>
</dbReference>
<dbReference type="Gene3D" id="3.90.1310.10">
    <property type="entry name" value="Penicillin-binding protein 2a (Domain 2)"/>
    <property type="match status" value="1"/>
</dbReference>
<dbReference type="Pfam" id="PF03717">
    <property type="entry name" value="PBP_dimer"/>
    <property type="match status" value="1"/>
</dbReference>
<dbReference type="NCBIfam" id="TIGR03423">
    <property type="entry name" value="pbp2_mrdA"/>
    <property type="match status" value="1"/>
</dbReference>
<keyword evidence="18" id="KW-1185">Reference proteome</keyword>
<evidence type="ECO:0000256" key="5">
    <source>
        <dbReference type="ARBA" id="ARBA00022519"/>
    </source>
</evidence>
<evidence type="ECO:0000256" key="7">
    <source>
        <dbReference type="ARBA" id="ARBA00022692"/>
    </source>
</evidence>
<proteinExistence type="inferred from homology"/>
<comment type="subcellular location">
    <subcellularLocation>
        <location evidence="2">Cell membrane</location>
    </subcellularLocation>
    <subcellularLocation>
        <location evidence="1">Membrane</location>
        <topology evidence="1">Single-pass membrane protein</topology>
    </subcellularLocation>
</comment>
<feature type="transmembrane region" description="Helical" evidence="14">
    <location>
        <begin position="12"/>
        <end position="28"/>
    </location>
</feature>
<keyword evidence="5" id="KW-0997">Cell inner membrane</keyword>
<gene>
    <name evidence="17" type="primary">pbpB</name>
    <name evidence="17" type="ORF">CLHUN_33560</name>
</gene>
<dbReference type="GO" id="GO:0008658">
    <property type="term" value="F:penicillin binding"/>
    <property type="evidence" value="ECO:0007669"/>
    <property type="project" value="InterPro"/>
</dbReference>
<comment type="similarity">
    <text evidence="3">Belongs to the transpeptidase family.</text>
</comment>